<protein>
    <submittedName>
        <fullName evidence="1">Uncharacterized protein</fullName>
    </submittedName>
</protein>
<dbReference type="AlphaFoldDB" id="A0A560LYM2"/>
<dbReference type="Proteomes" id="UP000321304">
    <property type="component" value="Unassembled WGS sequence"/>
</dbReference>
<keyword evidence="2" id="KW-1185">Reference proteome</keyword>
<accession>A0A560LYM2</accession>
<reference evidence="1 2" key="1">
    <citation type="submission" date="2019-06" db="EMBL/GenBank/DDBJ databases">
        <title>Genomic Encyclopedia of Type Strains, Phase IV (KMG-V): Genome sequencing to study the core and pangenomes of soil and plant-associated prokaryotes.</title>
        <authorList>
            <person name="Whitman W."/>
        </authorList>
    </citation>
    <scope>NUCLEOTIDE SEQUENCE [LARGE SCALE GENOMIC DNA]</scope>
    <source>
        <strain evidence="1 2">BR 10355</strain>
    </source>
</reference>
<organism evidence="1 2">
    <name type="scientific">Bradyrhizobium macuxiense</name>
    <dbReference type="NCBI Taxonomy" id="1755647"/>
    <lineage>
        <taxon>Bacteria</taxon>
        <taxon>Pseudomonadati</taxon>
        <taxon>Pseudomonadota</taxon>
        <taxon>Alphaproteobacteria</taxon>
        <taxon>Hyphomicrobiales</taxon>
        <taxon>Nitrobacteraceae</taxon>
        <taxon>Bradyrhizobium</taxon>
    </lineage>
</organism>
<evidence type="ECO:0000313" key="2">
    <source>
        <dbReference type="Proteomes" id="UP000321304"/>
    </source>
</evidence>
<comment type="caution">
    <text evidence="1">The sequence shown here is derived from an EMBL/GenBank/DDBJ whole genome shotgun (WGS) entry which is preliminary data.</text>
</comment>
<proteinExistence type="predicted"/>
<name>A0A560LYM2_9BRAD</name>
<evidence type="ECO:0000313" key="1">
    <source>
        <dbReference type="EMBL" id="TWC00310.1"/>
    </source>
</evidence>
<gene>
    <name evidence="1" type="ORF">FBZ93_105103</name>
</gene>
<sequence length="76" mass="8773">MANENWDAALGLWERLREKEKPVHLWLRYAAISGKVLSKTADEALLKQYDVLKDRLSSFDPDLLDQELGATSTERR</sequence>
<dbReference type="EMBL" id="VITY01000005">
    <property type="protein sequence ID" value="TWC00310.1"/>
    <property type="molecule type" value="Genomic_DNA"/>
</dbReference>